<evidence type="ECO:0000256" key="1">
    <source>
        <dbReference type="SAM" id="MobiDB-lite"/>
    </source>
</evidence>
<reference evidence="2 3" key="1">
    <citation type="submission" date="2016-10" db="EMBL/GenBank/DDBJ databases">
        <authorList>
            <person name="de Groot N.N."/>
        </authorList>
    </citation>
    <scope>NUCLEOTIDE SEQUENCE [LARGE SCALE GENOMIC DNA]</scope>
    <source>
        <strain evidence="2 3">DSM 44637</strain>
    </source>
</reference>
<evidence type="ECO:0000313" key="3">
    <source>
        <dbReference type="Proteomes" id="UP000199137"/>
    </source>
</evidence>
<organism evidence="2 3">
    <name type="scientific">Amycolatopsis rubida</name>
    <dbReference type="NCBI Taxonomy" id="112413"/>
    <lineage>
        <taxon>Bacteria</taxon>
        <taxon>Bacillati</taxon>
        <taxon>Actinomycetota</taxon>
        <taxon>Actinomycetes</taxon>
        <taxon>Pseudonocardiales</taxon>
        <taxon>Pseudonocardiaceae</taxon>
        <taxon>Amycolatopsis</taxon>
    </lineage>
</organism>
<sequence>MPPEVISQYAPKLPPAEHRVLRGRSLARGSARPGLKRSTLQPAASAGRGRTRRRDRAVPVKQQGASGEAAGPRPRCAWAGRRASRTQAPGQQDPARGSKTQTALRHLDGHRNSLACGACQNDVRRHRTSKTPREAAGSRRSSAPGRAPEQQDAVRSHRTSKTPRARQQDPGRTAAPGRAPEQSRMRERARTPYAGTGPARPRAKATGPRPLVGTWAGLRTVASPPRPEGQACPPGTPQPADPPLTLQQTSGIGSNLAQTPEPRLTQPSEDR</sequence>
<feature type="region of interest" description="Disordered" evidence="1">
    <location>
        <begin position="1"/>
        <end position="106"/>
    </location>
</feature>
<accession>A0A1I5L775</accession>
<dbReference type="Proteomes" id="UP000199137">
    <property type="component" value="Unassembled WGS sequence"/>
</dbReference>
<feature type="compositionally biased region" description="Polar residues" evidence="1">
    <location>
        <begin position="245"/>
        <end position="258"/>
    </location>
</feature>
<dbReference type="AlphaFoldDB" id="A0A1I5L775"/>
<evidence type="ECO:0000313" key="2">
    <source>
        <dbReference type="EMBL" id="SFO93033.1"/>
    </source>
</evidence>
<gene>
    <name evidence="2" type="ORF">SAMN05421854_103471</name>
</gene>
<name>A0A1I5L775_9PSEU</name>
<protein>
    <submittedName>
        <fullName evidence="2">Uncharacterized protein</fullName>
    </submittedName>
</protein>
<proteinExistence type="predicted"/>
<dbReference type="EMBL" id="FOWC01000003">
    <property type="protein sequence ID" value="SFO93033.1"/>
    <property type="molecule type" value="Genomic_DNA"/>
</dbReference>
<feature type="compositionally biased region" description="Basic and acidic residues" evidence="1">
    <location>
        <begin position="181"/>
        <end position="190"/>
    </location>
</feature>
<feature type="region of interest" description="Disordered" evidence="1">
    <location>
        <begin position="118"/>
        <end position="271"/>
    </location>
</feature>